<keyword evidence="1" id="KW-1133">Transmembrane helix</keyword>
<dbReference type="EMBL" id="BDIP01001512">
    <property type="protein sequence ID" value="GIQ84554.1"/>
    <property type="molecule type" value="Genomic_DNA"/>
</dbReference>
<evidence type="ECO:0000256" key="1">
    <source>
        <dbReference type="SAM" id="Phobius"/>
    </source>
</evidence>
<organism evidence="3 4">
    <name type="scientific">Kipferlia bialata</name>
    <dbReference type="NCBI Taxonomy" id="797122"/>
    <lineage>
        <taxon>Eukaryota</taxon>
        <taxon>Metamonada</taxon>
        <taxon>Carpediemonas-like organisms</taxon>
        <taxon>Kipferlia</taxon>
    </lineage>
</organism>
<dbReference type="AlphaFoldDB" id="A0A9K3GHY8"/>
<dbReference type="Gene3D" id="3.40.190.10">
    <property type="entry name" value="Periplasmic binding protein-like II"/>
    <property type="match status" value="2"/>
</dbReference>
<dbReference type="Proteomes" id="UP000265618">
    <property type="component" value="Unassembled WGS sequence"/>
</dbReference>
<keyword evidence="4" id="KW-1185">Reference proteome</keyword>
<comment type="caution">
    <text evidence="3">The sequence shown here is derived from an EMBL/GenBank/DDBJ whole genome shotgun (WGS) entry which is preliminary data.</text>
</comment>
<evidence type="ECO:0000256" key="2">
    <source>
        <dbReference type="SAM" id="SignalP"/>
    </source>
</evidence>
<keyword evidence="2" id="KW-0732">Signal</keyword>
<gene>
    <name evidence="3" type="ORF">KIPB_006069</name>
</gene>
<protein>
    <recommendedName>
        <fullName evidence="5">Solute-binding protein family 3/N-terminal domain-containing protein</fullName>
    </recommendedName>
</protein>
<keyword evidence="1" id="KW-0472">Membrane</keyword>
<accession>A0A9K3GHY8</accession>
<feature type="chain" id="PRO_5039946668" description="Solute-binding protein family 3/N-terminal domain-containing protein" evidence="2">
    <location>
        <begin position="16"/>
        <end position="983"/>
    </location>
</feature>
<keyword evidence="1" id="KW-0812">Transmembrane</keyword>
<evidence type="ECO:0008006" key="5">
    <source>
        <dbReference type="Google" id="ProtNLM"/>
    </source>
</evidence>
<feature type="transmembrane region" description="Helical" evidence="1">
    <location>
        <begin position="255"/>
        <end position="274"/>
    </location>
</feature>
<dbReference type="SUPFAM" id="SSF53850">
    <property type="entry name" value="Periplasmic binding protein-like II"/>
    <property type="match status" value="1"/>
</dbReference>
<reference evidence="3 4" key="1">
    <citation type="journal article" date="2018" name="PLoS ONE">
        <title>The draft genome of Kipferlia bialata reveals reductive genome evolution in fornicate parasites.</title>
        <authorList>
            <person name="Tanifuji G."/>
            <person name="Takabayashi S."/>
            <person name="Kume K."/>
            <person name="Takagi M."/>
            <person name="Nakayama T."/>
            <person name="Kamikawa R."/>
            <person name="Inagaki Y."/>
            <person name="Hashimoto T."/>
        </authorList>
    </citation>
    <scope>NUCLEOTIDE SEQUENCE [LARGE SCALE GENOMIC DNA]</scope>
    <source>
        <strain evidence="3">NY0173</strain>
    </source>
</reference>
<feature type="signal peptide" evidence="2">
    <location>
        <begin position="1"/>
        <end position="15"/>
    </location>
</feature>
<feature type="transmembrane region" description="Helical" evidence="1">
    <location>
        <begin position="942"/>
        <end position="964"/>
    </location>
</feature>
<evidence type="ECO:0000313" key="4">
    <source>
        <dbReference type="Proteomes" id="UP000265618"/>
    </source>
</evidence>
<proteinExistence type="predicted"/>
<name>A0A9K3GHY8_9EUKA</name>
<evidence type="ECO:0000313" key="3">
    <source>
        <dbReference type="EMBL" id="GIQ84554.1"/>
    </source>
</evidence>
<sequence>LLVLLAGLSAVFCSAYLEYTYRDDRDSFGVKDWEYQNNMDRRYDIIPDELYTNAKDLELDWITLELTGYIEVNFDVLSVYRAYCSDWAEPSYQAYDQVWSSKDDGLCNIDYTVHVEMGSGSKNCLVVTWTTDGSGDGDTGYDGWKCKYCVNDTCTFQYWPLVFCVTATIALILLCCCCCKKKGVKTVQVPPTCQAQYQPIPVPATAAVITPQYTPQYTPVQAMPQQGVHVVLSGGNQHMYTQGVKATTMQGQMRVLIVCVLLLVSCVLAAQPTGNGELSHAVSMAIRQSLLDASFEGILSDYLDSDSVAILMDSLDPGPIYAPENQSWPSASAITADGTLGTVLASGSVVHCHNGYAPFTSSATSHAGIDMDLVERAMEIVAAHYKVPSISVEHRYIDSSSAFAEAANTWDAMVIAMGQGTGVMAECDILLNSVAGKAVRRAEAFYGYQYMQDTISCLVNDAKVTNPTMDTLKTATIGCEDYFNDLARTLFGADVTLVNPQDTGVQNFDAFRAGSIDAVFTSITVIGAELTNNEALYASLSMTSVDCGTADALYPIYRADTFDPNAGNDDLQTLLTLADYAIADINVYGGLDVSEIDGILGDYSASSIGNASSEYNMAYTSLLEAVIAVNAPSAWDIVSPLSHWVGECSEDVQETLSGMGTGMCNSLVYPWSAADYATTMQSVAANTVPGGRLHRILNTGLIRVGQPDYSETDFTEMTAFENDWTRIYIDHIARTLNVPIMVSIEPVSDLDESEEGLGVCGSACILENMDSLPRGDLFTAQATMSAERSTQANWAPLYYADITGGLIFSTEATEWTDGCDVTQEMMDDTISHTSKICLLSGCDYINDYVKADYPEMTYECDSDSECLAKVQDGSECVVYVMDAGLMACAITADPSLDKVGQSASAPTNRGLNYWAAFMPLDSTGYTAPSDETDSDPLDTMTLLAMGIGAVAVLLSLVSLILSCLNKRVPLPKTTPNPLARGAV</sequence>
<feature type="transmembrane region" description="Helical" evidence="1">
    <location>
        <begin position="158"/>
        <end position="179"/>
    </location>
</feature>
<feature type="non-terminal residue" evidence="3">
    <location>
        <position position="1"/>
    </location>
</feature>